<evidence type="ECO:0000313" key="16">
    <source>
        <dbReference type="EMBL" id="KAA5835097.1"/>
    </source>
</evidence>
<dbReference type="Proteomes" id="UP000323946">
    <property type="component" value="Unassembled WGS sequence"/>
</dbReference>
<dbReference type="AlphaFoldDB" id="A0A5M7C3P6"/>
<feature type="domain" description="Ketosynthase family 3 (KS3)" evidence="15">
    <location>
        <begin position="34"/>
        <end position="459"/>
    </location>
</feature>
<keyword evidence="5" id="KW-0677">Repeat</keyword>
<evidence type="ECO:0000256" key="5">
    <source>
        <dbReference type="ARBA" id="ARBA00022737"/>
    </source>
</evidence>
<dbReference type="GO" id="GO:0047879">
    <property type="term" value="F:erythronolide synthase activity"/>
    <property type="evidence" value="ECO:0007669"/>
    <property type="project" value="UniProtKB-EC"/>
</dbReference>
<evidence type="ECO:0000256" key="3">
    <source>
        <dbReference type="ARBA" id="ARBA00022553"/>
    </source>
</evidence>
<dbReference type="Gene3D" id="3.30.70.3290">
    <property type="match status" value="1"/>
</dbReference>
<evidence type="ECO:0000256" key="8">
    <source>
        <dbReference type="ARBA" id="ARBA00023315"/>
    </source>
</evidence>
<evidence type="ECO:0000256" key="4">
    <source>
        <dbReference type="ARBA" id="ARBA00022679"/>
    </source>
</evidence>
<dbReference type="PANTHER" id="PTHR43775">
    <property type="entry name" value="FATTY ACID SYNTHASE"/>
    <property type="match status" value="1"/>
</dbReference>
<comment type="subunit">
    <text evidence="12">Homodimer. Erythronolide synthase is composed of EryAI, EryAII and EryAIII multimodular (2 modules) polypeptides each coding for a functional synthase subunit which participates in 2 of the six FAS-like elongation steps required for formation of the polyketide. Module 1, 2, 3, 4, 5, and 6 participating in biosynthesis steps 1, 2, 3, 4, 5, and 6, respectively.</text>
</comment>
<dbReference type="PROSITE" id="PS50075">
    <property type="entry name" value="CARRIER"/>
    <property type="match status" value="1"/>
</dbReference>
<dbReference type="Pfam" id="PF08990">
    <property type="entry name" value="Docking"/>
    <property type="match status" value="1"/>
</dbReference>
<dbReference type="InterPro" id="IPR014030">
    <property type="entry name" value="Ketoacyl_synth_N"/>
</dbReference>
<reference evidence="16 17" key="1">
    <citation type="submission" date="2019-09" db="EMBL/GenBank/DDBJ databases">
        <title>Draft genome sequence of the thermophilic Saccharopolyspora hirsuta VKM Ac-666T.</title>
        <authorList>
            <person name="Lobastova T.G."/>
            <person name="Fokina V."/>
            <person name="Bragin E.Y."/>
            <person name="Shtratnikova V.Y."/>
            <person name="Starodumova I.P."/>
            <person name="Tarlachkov S.V."/>
            <person name="Donova M.V."/>
        </authorList>
    </citation>
    <scope>NUCLEOTIDE SEQUENCE [LARGE SCALE GENOMIC DNA]</scope>
    <source>
        <strain evidence="16 17">VKM Ac-666</strain>
    </source>
</reference>
<dbReference type="InterPro" id="IPR016036">
    <property type="entry name" value="Malonyl_transacylase_ACP-bd"/>
</dbReference>
<evidence type="ECO:0000256" key="13">
    <source>
        <dbReference type="ARBA" id="ARBA00066981"/>
    </source>
</evidence>
<dbReference type="InterPro" id="IPR020841">
    <property type="entry name" value="PKS_Beta-ketoAc_synthase_dom"/>
</dbReference>
<keyword evidence="7" id="KW-0511">Multifunctional enzyme</keyword>
<dbReference type="GO" id="GO:0033068">
    <property type="term" value="P:macrolide biosynthetic process"/>
    <property type="evidence" value="ECO:0007669"/>
    <property type="project" value="UniProtKB-ARBA"/>
</dbReference>
<dbReference type="InterPro" id="IPR001227">
    <property type="entry name" value="Ac_transferase_dom_sf"/>
</dbReference>
<comment type="cofactor">
    <cofactor evidence="1">
        <name>pantetheine 4'-phosphate</name>
        <dbReference type="ChEBI" id="CHEBI:47942"/>
    </cofactor>
</comment>
<dbReference type="Pfam" id="PF00550">
    <property type="entry name" value="PP-binding"/>
    <property type="match status" value="1"/>
</dbReference>
<evidence type="ECO:0000256" key="2">
    <source>
        <dbReference type="ARBA" id="ARBA00022450"/>
    </source>
</evidence>
<comment type="caution">
    <text evidence="16">The sequence shown here is derived from an EMBL/GenBank/DDBJ whole genome shotgun (WGS) entry which is preliminary data.</text>
</comment>
<dbReference type="PROSITE" id="PS00606">
    <property type="entry name" value="KS3_1"/>
    <property type="match status" value="1"/>
</dbReference>
<dbReference type="InterPro" id="IPR006162">
    <property type="entry name" value="Ppantetheine_attach_site"/>
</dbReference>
<dbReference type="Gene3D" id="1.10.1200.10">
    <property type="entry name" value="ACP-like"/>
    <property type="match status" value="1"/>
</dbReference>
<dbReference type="Pfam" id="PF02801">
    <property type="entry name" value="Ketoacyl-synt_C"/>
    <property type="match status" value="1"/>
</dbReference>
<dbReference type="Pfam" id="PF00698">
    <property type="entry name" value="Acyl_transf_1"/>
    <property type="match status" value="1"/>
</dbReference>
<proteinExistence type="predicted"/>
<evidence type="ECO:0000259" key="15">
    <source>
        <dbReference type="PROSITE" id="PS52004"/>
    </source>
</evidence>
<dbReference type="EC" id="2.3.1.94" evidence="13"/>
<dbReference type="Pfam" id="PF16197">
    <property type="entry name" value="KAsynt_C_assoc"/>
    <property type="match status" value="1"/>
</dbReference>
<evidence type="ECO:0000256" key="12">
    <source>
        <dbReference type="ARBA" id="ARBA00063272"/>
    </source>
</evidence>
<dbReference type="GO" id="GO:0004315">
    <property type="term" value="F:3-oxoacyl-[acyl-carrier-protein] synthase activity"/>
    <property type="evidence" value="ECO:0007669"/>
    <property type="project" value="InterPro"/>
</dbReference>
<dbReference type="Pfam" id="PF00109">
    <property type="entry name" value="ketoacyl-synt"/>
    <property type="match status" value="1"/>
</dbReference>
<dbReference type="InterPro" id="IPR009081">
    <property type="entry name" value="PP-bd_ACP"/>
</dbReference>
<dbReference type="SMR" id="A0A5M7C3P6"/>
<keyword evidence="3" id="KW-0597">Phosphoprotein</keyword>
<keyword evidence="4 16" id="KW-0808">Transferase</keyword>
<dbReference type="PROSITE" id="PS52004">
    <property type="entry name" value="KS3_2"/>
    <property type="match status" value="1"/>
</dbReference>
<accession>A0A5M7C3P6</accession>
<dbReference type="FunFam" id="1.10.1200.10:FF:000007">
    <property type="entry name" value="Probable polyketide synthase pks17"/>
    <property type="match status" value="1"/>
</dbReference>
<dbReference type="PANTHER" id="PTHR43775:SF51">
    <property type="entry name" value="INACTIVE PHENOLPHTHIOCEROL SYNTHESIS POLYKETIDE SYNTHASE TYPE I PKS1-RELATED"/>
    <property type="match status" value="1"/>
</dbReference>
<dbReference type="InterPro" id="IPR015083">
    <property type="entry name" value="NorB/c/GfsB-D-like_docking"/>
</dbReference>
<dbReference type="SUPFAM" id="SSF47336">
    <property type="entry name" value="ACP-like"/>
    <property type="match status" value="1"/>
</dbReference>
<gene>
    <name evidence="16" type="ORF">F1721_09880</name>
</gene>
<evidence type="ECO:0000313" key="17">
    <source>
        <dbReference type="Proteomes" id="UP000323946"/>
    </source>
</evidence>
<dbReference type="SMART" id="SM00827">
    <property type="entry name" value="PKS_AT"/>
    <property type="match status" value="1"/>
</dbReference>
<dbReference type="InterPro" id="IPR032821">
    <property type="entry name" value="PKS_assoc"/>
</dbReference>
<protein>
    <recommendedName>
        <fullName evidence="13">6-deoxyerythronolide-B synthase</fullName>
        <ecNumber evidence="13">2.3.1.94</ecNumber>
    </recommendedName>
</protein>
<dbReference type="InterPro" id="IPR014031">
    <property type="entry name" value="Ketoacyl_synth_C"/>
</dbReference>
<dbReference type="OrthoDB" id="3653264at2"/>
<dbReference type="InterPro" id="IPR018201">
    <property type="entry name" value="Ketoacyl_synth_AS"/>
</dbReference>
<dbReference type="SMART" id="SM00825">
    <property type="entry name" value="PKS_KS"/>
    <property type="match status" value="1"/>
</dbReference>
<dbReference type="InterPro" id="IPR050091">
    <property type="entry name" value="PKS_NRPS_Biosynth_Enz"/>
</dbReference>
<dbReference type="InterPro" id="IPR036736">
    <property type="entry name" value="ACP-like_sf"/>
</dbReference>
<evidence type="ECO:0000256" key="10">
    <source>
        <dbReference type="ARBA" id="ARBA00060158"/>
    </source>
</evidence>
<keyword evidence="17" id="KW-1185">Reference proteome</keyword>
<dbReference type="GO" id="GO:0031177">
    <property type="term" value="F:phosphopantetheine binding"/>
    <property type="evidence" value="ECO:0007669"/>
    <property type="project" value="InterPro"/>
</dbReference>
<dbReference type="InterPro" id="IPR016039">
    <property type="entry name" value="Thiolase-like"/>
</dbReference>
<dbReference type="CDD" id="cd00833">
    <property type="entry name" value="PKS"/>
    <property type="match status" value="1"/>
</dbReference>
<evidence type="ECO:0000256" key="6">
    <source>
        <dbReference type="ARBA" id="ARBA00023194"/>
    </source>
</evidence>
<comment type="catalytic activity">
    <reaction evidence="9">
        <text>6 (S)-methylmalonyl-CoA + propanoyl-CoA + 6 NADPH + 12 H(+) = 6-deoxyerythronolide B + 6 CO2 + 6 NADP(+) + 7 CoA + H2O</text>
        <dbReference type="Rhea" id="RHEA:23068"/>
        <dbReference type="ChEBI" id="CHEBI:15377"/>
        <dbReference type="ChEBI" id="CHEBI:15378"/>
        <dbReference type="ChEBI" id="CHEBI:16089"/>
        <dbReference type="ChEBI" id="CHEBI:16526"/>
        <dbReference type="ChEBI" id="CHEBI:57287"/>
        <dbReference type="ChEBI" id="CHEBI:57327"/>
        <dbReference type="ChEBI" id="CHEBI:57392"/>
        <dbReference type="ChEBI" id="CHEBI:57783"/>
        <dbReference type="ChEBI" id="CHEBI:58349"/>
        <dbReference type="EC" id="2.3.1.94"/>
    </reaction>
</comment>
<dbReference type="SUPFAM" id="SSF55048">
    <property type="entry name" value="Probable ACP-binding domain of malonyl-CoA ACP transacylase"/>
    <property type="match status" value="1"/>
</dbReference>
<dbReference type="EMBL" id="VWPH01000004">
    <property type="protein sequence ID" value="KAA5835097.1"/>
    <property type="molecule type" value="Genomic_DNA"/>
</dbReference>
<keyword evidence="2" id="KW-0596">Phosphopantetheine</keyword>
<dbReference type="PROSITE" id="PS00012">
    <property type="entry name" value="PHOSPHOPANTETHEINE"/>
    <property type="match status" value="1"/>
</dbReference>
<dbReference type="Gene3D" id="3.40.366.10">
    <property type="entry name" value="Malonyl-Coenzyme A Acyl Carrier Protein, domain 2"/>
    <property type="match status" value="1"/>
</dbReference>
<dbReference type="GO" id="GO:0006633">
    <property type="term" value="P:fatty acid biosynthetic process"/>
    <property type="evidence" value="ECO:0007669"/>
    <property type="project" value="InterPro"/>
</dbReference>
<evidence type="ECO:0000256" key="9">
    <source>
        <dbReference type="ARBA" id="ARBA00052442"/>
    </source>
</evidence>
<dbReference type="FunFam" id="3.40.47.10:FF:000019">
    <property type="entry name" value="Polyketide synthase type I"/>
    <property type="match status" value="1"/>
</dbReference>
<dbReference type="InterPro" id="IPR014043">
    <property type="entry name" value="Acyl_transferase_dom"/>
</dbReference>
<organism evidence="16 17">
    <name type="scientific">Saccharopolyspora hirsuta</name>
    <dbReference type="NCBI Taxonomy" id="1837"/>
    <lineage>
        <taxon>Bacteria</taxon>
        <taxon>Bacillati</taxon>
        <taxon>Actinomycetota</taxon>
        <taxon>Actinomycetes</taxon>
        <taxon>Pseudonocardiales</taxon>
        <taxon>Pseudonocardiaceae</taxon>
        <taxon>Saccharopolyspora</taxon>
    </lineage>
</organism>
<dbReference type="Gene3D" id="3.40.47.10">
    <property type="match status" value="1"/>
</dbReference>
<dbReference type="GO" id="GO:0004312">
    <property type="term" value="F:fatty acid synthase activity"/>
    <property type="evidence" value="ECO:0007669"/>
    <property type="project" value="TreeGrafter"/>
</dbReference>
<comment type="pathway">
    <text evidence="11">Antibiotic biosynthesis; erythromycin biosynthesis.</text>
</comment>
<dbReference type="SUPFAM" id="SSF52151">
    <property type="entry name" value="FabD/lysophospholipase-like"/>
    <property type="match status" value="1"/>
</dbReference>
<feature type="domain" description="Carrier" evidence="14">
    <location>
        <begin position="945"/>
        <end position="1020"/>
    </location>
</feature>
<dbReference type="FunFam" id="3.40.366.10:FF:000002">
    <property type="entry name" value="Probable polyketide synthase 2"/>
    <property type="match status" value="1"/>
</dbReference>
<keyword evidence="6" id="KW-0045">Antibiotic biosynthesis</keyword>
<name>A0A5M7C3P6_SACHI</name>
<dbReference type="SMART" id="SM01294">
    <property type="entry name" value="PKS_PP_betabranch"/>
    <property type="match status" value="1"/>
</dbReference>
<comment type="function">
    <text evidence="10">Involved in the biosynthesis of antibiotic erythromycin via the biosynthesis of its aglycone precursor, 6-deoxyerythronolide B (6-dEB).</text>
</comment>
<dbReference type="SMART" id="SM00823">
    <property type="entry name" value="PKS_PP"/>
    <property type="match status" value="1"/>
</dbReference>
<evidence type="ECO:0000256" key="1">
    <source>
        <dbReference type="ARBA" id="ARBA00001957"/>
    </source>
</evidence>
<dbReference type="SUPFAM" id="SSF53901">
    <property type="entry name" value="Thiolase-like"/>
    <property type="match status" value="1"/>
</dbReference>
<dbReference type="InterPro" id="IPR020806">
    <property type="entry name" value="PKS_PP-bd"/>
</dbReference>
<dbReference type="InterPro" id="IPR016035">
    <property type="entry name" value="Acyl_Trfase/lysoPLipase"/>
</dbReference>
<sequence>MTGSDDKVVAALRAAMLENERLKKQNSALTAARREPIAIVGMACRLPGGVGSPDELWDLVSSGGDAISEFPADRGWDVEGIFDPDPGAAGKSYVRTGGFLSGAGEFDPALFGISPREATAMDPQQRLLLEISWEALEHAGLDPLSLRGRDVGVYSGLMYHDYGTRLRKIPAGMEGFLSTGAAGSVASGRVSYTLGLEGPAVTVDTACSSSLVSLHLAVQALRAGECSMALAGGAAVMAQPSPFIEFSRQRGLAVDGRCKAFSDSADGTGLSEGVGVVVLERLSDARRAGRRVLAVVTGSAVNQDGASNGLTAPNGPSQERVIRAALANAGLGVSDVDAVEAHGTGTSLGDPIEAGALLATYGQRGSGEPLWVGSLKSNIGHAQAAAGVAGVIKMVQAMRHGVLPASLHVDRPSSKVDWDAGAVEVLAEQREWPETGRVRRAGVSSFGVSGTNAHVILEQAPEVEAPETGSDPGGVVPWILSGHTAAALRAQAGRLAASVSTSDLCRVDVGWSLLSRAKLEHRAVLISDNRPDALNATSALAAVEPRPDVVQGVAGVDGRRVFVFPGQGAQWIGMGAELLDSSPVFAEALTECDKALSEFVDWSLLEVIRERGSLDRVDVVQPASFAVMVALARLWQAHGVVPDAVVGHSQGEIAAAHIAGALSLRDAARIVALRSQLIAAELAGRGGMVSISLPELEASALIGRWPGLEVAVVNGPGAVVVAGDPVECDELIAEAETREIRARRVPVDYASHSSHVERIEQQLSAVLADVAPGAPEIPFFSTVDCDWVAGESLSGNYWYRNLRQRVRFAEAAEALVKSGYRVFVEVSAHPVLTMSVQETLDRHADVNAAVTGTLRRDEGGLARFATSLAQVHVRGVDVDWTPFFDGARPQRVALPTYAFQHQHYWLESDTMETSVHEETDDVVAEQGGNPIAEQLGGLSGDDRKQAIAELIRKEAAAVLGHSSADTVEDGSPFFEIGFNSLTAVELRNRLSAVFDLTLPAMLLFDHPTPALLADHVHELLDTAAEASDVRR</sequence>
<evidence type="ECO:0000256" key="11">
    <source>
        <dbReference type="ARBA" id="ARBA00060622"/>
    </source>
</evidence>
<evidence type="ECO:0000259" key="14">
    <source>
        <dbReference type="PROSITE" id="PS50075"/>
    </source>
</evidence>
<keyword evidence="8 16" id="KW-0012">Acyltransferase</keyword>
<evidence type="ECO:0000256" key="7">
    <source>
        <dbReference type="ARBA" id="ARBA00023268"/>
    </source>
</evidence>